<evidence type="ECO:0000256" key="3">
    <source>
        <dbReference type="ARBA" id="ARBA00022448"/>
    </source>
</evidence>
<dbReference type="Pfam" id="PF01490">
    <property type="entry name" value="Aa_trans"/>
    <property type="match status" value="1"/>
</dbReference>
<feature type="transmembrane region" description="Helical" evidence="8">
    <location>
        <begin position="102"/>
        <end position="124"/>
    </location>
</feature>
<evidence type="ECO:0000256" key="4">
    <source>
        <dbReference type="ARBA" id="ARBA00022692"/>
    </source>
</evidence>
<keyword evidence="3" id="KW-0813">Transport</keyword>
<feature type="transmembrane region" description="Helical" evidence="8">
    <location>
        <begin position="171"/>
        <end position="193"/>
    </location>
</feature>
<accession>A0A146K6B0</accession>
<dbReference type="PANTHER" id="PTHR22950">
    <property type="entry name" value="AMINO ACID TRANSPORTER"/>
    <property type="match status" value="1"/>
</dbReference>
<feature type="transmembrane region" description="Helical" evidence="8">
    <location>
        <begin position="145"/>
        <end position="165"/>
    </location>
</feature>
<feature type="non-terminal residue" evidence="10">
    <location>
        <position position="1"/>
    </location>
</feature>
<feature type="non-terminal residue" evidence="10">
    <location>
        <position position="216"/>
    </location>
</feature>
<reference evidence="10" key="1">
    <citation type="submission" date="2015-07" db="EMBL/GenBank/DDBJ databases">
        <title>Adaptation to a free-living lifestyle via gene acquisitions in the diplomonad Trepomonas sp. PC1.</title>
        <authorList>
            <person name="Xu F."/>
            <person name="Jerlstrom-Hultqvist J."/>
            <person name="Kolisko M."/>
            <person name="Simpson A.G.B."/>
            <person name="Roger A.J."/>
            <person name="Svard S.G."/>
            <person name="Andersson J.O."/>
        </authorList>
    </citation>
    <scope>NUCLEOTIDE SEQUENCE</scope>
    <source>
        <strain evidence="10">PC1</strain>
    </source>
</reference>
<evidence type="ECO:0000256" key="8">
    <source>
        <dbReference type="SAM" id="Phobius"/>
    </source>
</evidence>
<evidence type="ECO:0000256" key="6">
    <source>
        <dbReference type="ARBA" id="ARBA00022989"/>
    </source>
</evidence>
<comment type="subcellular location">
    <subcellularLocation>
        <location evidence="1">Membrane</location>
        <topology evidence="1">Multi-pass membrane protein</topology>
    </subcellularLocation>
</comment>
<protein>
    <submittedName>
        <fullName evidence="10">Amino acid transporter family protein</fullName>
    </submittedName>
</protein>
<evidence type="ECO:0000256" key="5">
    <source>
        <dbReference type="ARBA" id="ARBA00022970"/>
    </source>
</evidence>
<evidence type="ECO:0000259" key="9">
    <source>
        <dbReference type="Pfam" id="PF01490"/>
    </source>
</evidence>
<dbReference type="GO" id="GO:0016020">
    <property type="term" value="C:membrane"/>
    <property type="evidence" value="ECO:0007669"/>
    <property type="project" value="UniProtKB-SubCell"/>
</dbReference>
<feature type="transmembrane region" description="Helical" evidence="8">
    <location>
        <begin position="50"/>
        <end position="74"/>
    </location>
</feature>
<evidence type="ECO:0000256" key="2">
    <source>
        <dbReference type="ARBA" id="ARBA00008066"/>
    </source>
</evidence>
<keyword evidence="7 8" id="KW-0472">Membrane</keyword>
<dbReference type="PANTHER" id="PTHR22950:SF458">
    <property type="entry name" value="SODIUM-COUPLED NEUTRAL AMINO ACID TRANSPORTER 11-RELATED"/>
    <property type="match status" value="1"/>
</dbReference>
<evidence type="ECO:0000313" key="10">
    <source>
        <dbReference type="EMBL" id="JAP91948.1"/>
    </source>
</evidence>
<keyword evidence="5" id="KW-0029">Amino-acid transport</keyword>
<dbReference type="EMBL" id="GDID01004658">
    <property type="protein sequence ID" value="JAP91948.1"/>
    <property type="molecule type" value="Transcribed_RNA"/>
</dbReference>
<organism evidence="10">
    <name type="scientific">Trepomonas sp. PC1</name>
    <dbReference type="NCBI Taxonomy" id="1076344"/>
    <lineage>
        <taxon>Eukaryota</taxon>
        <taxon>Metamonada</taxon>
        <taxon>Diplomonadida</taxon>
        <taxon>Hexamitidae</taxon>
        <taxon>Hexamitinae</taxon>
        <taxon>Trepomonas</taxon>
    </lineage>
</organism>
<comment type="similarity">
    <text evidence="2">Belongs to the amino acid/polyamine transporter 2 family.</text>
</comment>
<dbReference type="AlphaFoldDB" id="A0A146K6B0"/>
<evidence type="ECO:0000256" key="7">
    <source>
        <dbReference type="ARBA" id="ARBA00023136"/>
    </source>
</evidence>
<feature type="domain" description="Amino acid transporter transmembrane" evidence="9">
    <location>
        <begin position="31"/>
        <end position="197"/>
    </location>
</feature>
<name>A0A146K6B0_9EUKA</name>
<dbReference type="GO" id="GO:0015179">
    <property type="term" value="F:L-amino acid transmembrane transporter activity"/>
    <property type="evidence" value="ECO:0007669"/>
    <property type="project" value="TreeGrafter"/>
</dbReference>
<gene>
    <name evidence="10" type="ORF">TPC1_16268</name>
</gene>
<sequence>LKKRTKQQTIQYPQKAIQPIQQKEQLKEENKTAINLVSRMMGAAVISGGYVFRFMGAIPSLLLILATVLIYVILNNYYIDAFYYTNTKTFRDLTQLLFTRKMAVMFDVVVIFLAIGTLTSIQVISSKAVMNLIYKYSALQMKADHLKLIIRPFLALTILFPMSLLKNTKQLAMVSPFSVAAITTTIVSVFIYFMRSFFQQNSVCSFGDQPIYNDYR</sequence>
<keyword evidence="6 8" id="KW-1133">Transmembrane helix</keyword>
<keyword evidence="4 8" id="KW-0812">Transmembrane</keyword>
<proteinExistence type="inferred from homology"/>
<dbReference type="InterPro" id="IPR013057">
    <property type="entry name" value="AA_transpt_TM"/>
</dbReference>
<evidence type="ECO:0000256" key="1">
    <source>
        <dbReference type="ARBA" id="ARBA00004141"/>
    </source>
</evidence>